<dbReference type="GO" id="GO:0009030">
    <property type="term" value="F:thiamine-phosphate kinase activity"/>
    <property type="evidence" value="ECO:0007669"/>
    <property type="project" value="UniProtKB-UniRule"/>
</dbReference>
<sequence length="349" mass="38341">MFENTERTEIGNLGEFGLIDHLTKNIQLNHKTTIKGAGDDAAVLDFKGKKTLISTDMLFEGVHFDLAFTPLKHLGYKAIQVNLSDIYAMNGMASHVTVSFGFSSKFSIEAVEELYSGMLLACKKYNIDLIGGDTCASKQGLVISITSIGYADEKDIVYRNGAEEGDLICVSGDLGGAYLGLQLLEREKQVFLANPKIQPDLEGKDYIIERQLKPEARLDIIDLLKKSKIKPTAMIDVSDGLASEILHITKQSNKGCKVYEEKIPLDPQTVEMAREFGLDPTVCALSGGEDYELLFTIKQADYDKIKHDVDISVIGYITEPGAGNYLISKSGNAHELKAQGWNAFKKASN</sequence>
<reference evidence="5" key="2">
    <citation type="submission" date="2011-02" db="EMBL/GenBank/DDBJ databases">
        <title>The complete genome of Pedobacter saltans DSM 12145.</title>
        <authorList>
            <consortium name="US DOE Joint Genome Institute (JGI-PGF)"/>
            <person name="Lucas S."/>
            <person name="Copeland A."/>
            <person name="Lapidus A."/>
            <person name="Bruce D."/>
            <person name="Goodwin L."/>
            <person name="Pitluck S."/>
            <person name="Kyrpides N."/>
            <person name="Mavromatis K."/>
            <person name="Pagani I."/>
            <person name="Ivanova N."/>
            <person name="Ovchinnikova G."/>
            <person name="Lu M."/>
            <person name="Detter J.C."/>
            <person name="Han C."/>
            <person name="Land M."/>
            <person name="Hauser L."/>
            <person name="Markowitz V."/>
            <person name="Cheng J.-F."/>
            <person name="Hugenholtz P."/>
            <person name="Woyke T."/>
            <person name="Wu D."/>
            <person name="Tindall B."/>
            <person name="Pomrenke H.G."/>
            <person name="Brambilla E."/>
            <person name="Klenk H.-P."/>
            <person name="Eisen J.A."/>
        </authorList>
    </citation>
    <scope>NUCLEOTIDE SEQUENCE [LARGE SCALE GENOMIC DNA]</scope>
    <source>
        <strain evidence="5">ATCC 51119 / DSM 12145 / JCM 21818 / LMG 10337 / NBRC 100064 / NCIMB 13643</strain>
    </source>
</reference>
<dbReference type="GO" id="GO:0009228">
    <property type="term" value="P:thiamine biosynthetic process"/>
    <property type="evidence" value="ECO:0007669"/>
    <property type="project" value="UniProtKB-KW"/>
</dbReference>
<feature type="binding site" evidence="2">
    <location>
        <position position="341"/>
    </location>
    <ligand>
        <name>substrate</name>
    </ligand>
</feature>
<comment type="catalytic activity">
    <reaction evidence="2">
        <text>thiamine phosphate + ATP = thiamine diphosphate + ADP</text>
        <dbReference type="Rhea" id="RHEA:15913"/>
        <dbReference type="ChEBI" id="CHEBI:30616"/>
        <dbReference type="ChEBI" id="CHEBI:37575"/>
        <dbReference type="ChEBI" id="CHEBI:58937"/>
        <dbReference type="ChEBI" id="CHEBI:456216"/>
        <dbReference type="EC" id="2.7.4.16"/>
    </reaction>
</comment>
<dbReference type="KEGG" id="psn:Pedsa_3018"/>
<feature type="domain" description="PurM-like N-terminal" evidence="3">
    <location>
        <begin position="38"/>
        <end position="150"/>
    </location>
</feature>
<feature type="binding site" evidence="2">
    <location>
        <position position="56"/>
    </location>
    <ligand>
        <name>Mg(2+)</name>
        <dbReference type="ChEBI" id="CHEBI:18420"/>
        <label>1</label>
    </ligand>
</feature>
<dbReference type="Pfam" id="PF00586">
    <property type="entry name" value="AIRS"/>
    <property type="match status" value="1"/>
</dbReference>
<feature type="binding site" evidence="2">
    <location>
        <position position="63"/>
    </location>
    <ligand>
        <name>substrate</name>
    </ligand>
</feature>
<keyword evidence="2 4" id="KW-0808">Transferase</keyword>
<feature type="binding site" evidence="2">
    <location>
        <position position="54"/>
    </location>
    <ligand>
        <name>Mg(2+)</name>
        <dbReference type="ChEBI" id="CHEBI:18420"/>
        <label>4</label>
    </ligand>
</feature>
<dbReference type="Gene3D" id="3.30.1330.10">
    <property type="entry name" value="PurM-like, N-terminal domain"/>
    <property type="match status" value="1"/>
</dbReference>
<dbReference type="OrthoDB" id="9802811at2"/>
<name>F0S9K4_PSESL</name>
<feature type="binding site" evidence="2">
    <location>
        <position position="85"/>
    </location>
    <ligand>
        <name>Mg(2+)</name>
        <dbReference type="ChEBI" id="CHEBI:18420"/>
        <label>2</label>
    </ligand>
</feature>
<evidence type="ECO:0000313" key="5">
    <source>
        <dbReference type="Proteomes" id="UP000000310"/>
    </source>
</evidence>
<dbReference type="HOGENOM" id="CLU_046964_1_0_10"/>
<dbReference type="EC" id="2.7.4.16" evidence="2"/>
<dbReference type="InterPro" id="IPR036676">
    <property type="entry name" value="PurM-like_C_sf"/>
</dbReference>
<feature type="binding site" evidence="2">
    <location>
        <position position="236"/>
    </location>
    <ligand>
        <name>Mg(2+)</name>
        <dbReference type="ChEBI" id="CHEBI:18420"/>
        <label>3</label>
    </ligand>
</feature>
<feature type="binding site" evidence="2">
    <location>
        <position position="159"/>
    </location>
    <ligand>
        <name>ATP</name>
        <dbReference type="ChEBI" id="CHEBI:30616"/>
    </ligand>
</feature>
<keyword evidence="5" id="KW-1185">Reference proteome</keyword>
<feature type="binding site" evidence="2">
    <location>
        <position position="85"/>
    </location>
    <ligand>
        <name>Mg(2+)</name>
        <dbReference type="ChEBI" id="CHEBI:18420"/>
        <label>4</label>
    </ligand>
</feature>
<organism evidence="4 5">
    <name type="scientific">Pseudopedobacter saltans (strain ATCC 51119 / DSM 12145 / JCM 21818 / CCUG 39354 / LMG 10337 / NBRC 100064 / NCIMB 13643)</name>
    <name type="common">Pedobacter saltans</name>
    <dbReference type="NCBI Taxonomy" id="762903"/>
    <lineage>
        <taxon>Bacteria</taxon>
        <taxon>Pseudomonadati</taxon>
        <taxon>Bacteroidota</taxon>
        <taxon>Sphingobacteriia</taxon>
        <taxon>Sphingobacteriales</taxon>
        <taxon>Sphingobacteriaceae</taxon>
        <taxon>Pseudopedobacter</taxon>
    </lineage>
</organism>
<dbReference type="InterPro" id="IPR036921">
    <property type="entry name" value="PurM-like_N_sf"/>
</dbReference>
<keyword evidence="2" id="KW-0067">ATP-binding</keyword>
<dbReference type="PANTHER" id="PTHR30270:SF0">
    <property type="entry name" value="THIAMINE-MONOPHOSPHATE KINASE"/>
    <property type="match status" value="1"/>
</dbReference>
<dbReference type="GO" id="GO:0005524">
    <property type="term" value="F:ATP binding"/>
    <property type="evidence" value="ECO:0007669"/>
    <property type="project" value="UniProtKB-UniRule"/>
</dbReference>
<dbReference type="eggNOG" id="COG0611">
    <property type="taxonomic scope" value="Bacteria"/>
</dbReference>
<dbReference type="SUPFAM" id="SSF55326">
    <property type="entry name" value="PurM N-terminal domain-like"/>
    <property type="match status" value="1"/>
</dbReference>
<dbReference type="GO" id="GO:0000287">
    <property type="term" value="F:magnesium ion binding"/>
    <property type="evidence" value="ECO:0007669"/>
    <property type="project" value="UniProtKB-UniRule"/>
</dbReference>
<feature type="binding site" evidence="2">
    <location>
        <position position="239"/>
    </location>
    <ligand>
        <name>Mg(2+)</name>
        <dbReference type="ChEBI" id="CHEBI:18420"/>
        <label>5</label>
    </ligand>
</feature>
<keyword evidence="1 2" id="KW-0784">Thiamine biosynthesis</keyword>
<accession>F0S9K4</accession>
<dbReference type="UniPathway" id="UPA00060">
    <property type="reaction ID" value="UER00142"/>
</dbReference>
<feature type="binding site" evidence="2">
    <location>
        <position position="238"/>
    </location>
    <ligand>
        <name>ATP</name>
        <dbReference type="ChEBI" id="CHEBI:30616"/>
    </ligand>
</feature>
<keyword evidence="2" id="KW-0479">Metal-binding</keyword>
<feature type="binding site" evidence="2">
    <location>
        <begin position="132"/>
        <end position="133"/>
    </location>
    <ligand>
        <name>ATP</name>
        <dbReference type="ChEBI" id="CHEBI:30616"/>
    </ligand>
</feature>
<dbReference type="PANTHER" id="PTHR30270">
    <property type="entry name" value="THIAMINE-MONOPHOSPHATE KINASE"/>
    <property type="match status" value="1"/>
</dbReference>
<dbReference type="NCBIfam" id="TIGR01379">
    <property type="entry name" value="thiL"/>
    <property type="match status" value="1"/>
</dbReference>
<dbReference type="InterPro" id="IPR006283">
    <property type="entry name" value="ThiL-like"/>
</dbReference>
<proteinExistence type="inferred from homology"/>
<comment type="similarity">
    <text evidence="2">Belongs to the thiamine-monophosphate kinase family.</text>
</comment>
<feature type="binding site" evidence="2">
    <location>
        <position position="40"/>
    </location>
    <ligand>
        <name>Mg(2+)</name>
        <dbReference type="ChEBI" id="CHEBI:18420"/>
        <label>4</label>
    </ligand>
</feature>
<feature type="binding site" evidence="2">
    <location>
        <position position="40"/>
    </location>
    <ligand>
        <name>Mg(2+)</name>
        <dbReference type="ChEBI" id="CHEBI:18420"/>
        <label>3</label>
    </ligand>
</feature>
<dbReference type="CDD" id="cd02194">
    <property type="entry name" value="ThiL"/>
    <property type="match status" value="1"/>
</dbReference>
<feature type="binding site" evidence="2">
    <location>
        <position position="55"/>
    </location>
    <ligand>
        <name>Mg(2+)</name>
        <dbReference type="ChEBI" id="CHEBI:18420"/>
        <label>1</label>
    </ligand>
</feature>
<dbReference type="EMBL" id="CP002545">
    <property type="protein sequence ID" value="ADY53557.1"/>
    <property type="molecule type" value="Genomic_DNA"/>
</dbReference>
<evidence type="ECO:0000313" key="4">
    <source>
        <dbReference type="EMBL" id="ADY53557.1"/>
    </source>
</evidence>
<dbReference type="GO" id="GO:0009229">
    <property type="term" value="P:thiamine diphosphate biosynthetic process"/>
    <property type="evidence" value="ECO:0007669"/>
    <property type="project" value="UniProtKB-UniRule"/>
</dbReference>
<dbReference type="HAMAP" id="MF_02128">
    <property type="entry name" value="TMP_kinase"/>
    <property type="match status" value="1"/>
</dbReference>
<dbReference type="Proteomes" id="UP000000310">
    <property type="component" value="Chromosome"/>
</dbReference>
<keyword evidence="2" id="KW-0460">Magnesium</keyword>
<comment type="pathway">
    <text evidence="2">Cofactor biosynthesis; thiamine diphosphate biosynthesis; thiamine diphosphate from thiamine phosphate: step 1/1.</text>
</comment>
<keyword evidence="2" id="KW-0547">Nucleotide-binding</keyword>
<dbReference type="AlphaFoldDB" id="F0S9K4"/>
<feature type="binding site" evidence="2">
    <location>
        <position position="85"/>
    </location>
    <ligand>
        <name>Mg(2+)</name>
        <dbReference type="ChEBI" id="CHEBI:18420"/>
        <label>3</label>
    </ligand>
</feature>
<comment type="miscellaneous">
    <text evidence="2">Reaction mechanism of ThiL seems to utilize a direct, inline transfer of the gamma-phosphate of ATP to TMP rather than a phosphorylated enzyme intermediate.</text>
</comment>
<evidence type="ECO:0000256" key="2">
    <source>
        <dbReference type="HAMAP-Rule" id="MF_02128"/>
    </source>
</evidence>
<feature type="binding site" evidence="2">
    <location>
        <position position="289"/>
    </location>
    <ligand>
        <name>substrate</name>
    </ligand>
</feature>
<evidence type="ECO:0000259" key="3">
    <source>
        <dbReference type="Pfam" id="PF00586"/>
    </source>
</evidence>
<dbReference type="PIRSF" id="PIRSF005303">
    <property type="entry name" value="Thiam_monoph_kin"/>
    <property type="match status" value="1"/>
</dbReference>
<dbReference type="SUPFAM" id="SSF56042">
    <property type="entry name" value="PurM C-terminal domain-like"/>
    <property type="match status" value="1"/>
</dbReference>
<dbReference type="Gene3D" id="3.90.650.10">
    <property type="entry name" value="PurM-like C-terminal domain"/>
    <property type="match status" value="1"/>
</dbReference>
<feature type="binding site" evidence="2">
    <location>
        <position position="115"/>
    </location>
    <ligand>
        <name>ATP</name>
        <dbReference type="ChEBI" id="CHEBI:30616"/>
    </ligand>
</feature>
<evidence type="ECO:0000256" key="1">
    <source>
        <dbReference type="ARBA" id="ARBA00022977"/>
    </source>
</evidence>
<comment type="function">
    <text evidence="2">Catalyzes the ATP-dependent phosphorylation of thiamine-monophosphate (TMP) to form thiamine-pyrophosphate (TPP), the active form of vitamin B1.</text>
</comment>
<keyword evidence="2 4" id="KW-0418">Kinase</keyword>
<feature type="binding site" evidence="2">
    <location>
        <position position="56"/>
    </location>
    <ligand>
        <name>Mg(2+)</name>
        <dbReference type="ChEBI" id="CHEBI:18420"/>
        <label>2</label>
    </ligand>
</feature>
<dbReference type="InterPro" id="IPR016188">
    <property type="entry name" value="PurM-like_N"/>
</dbReference>
<reference evidence="4 5" key="1">
    <citation type="journal article" date="2011" name="Stand. Genomic Sci.">
        <title>Complete genome sequence of the gliding, heparinolytic Pedobacter saltans type strain (113).</title>
        <authorList>
            <person name="Liolios K."/>
            <person name="Sikorski J."/>
            <person name="Lu M."/>
            <person name="Nolan M."/>
            <person name="Lapidus A."/>
            <person name="Lucas S."/>
            <person name="Hammon N."/>
            <person name="Deshpande S."/>
            <person name="Cheng J.F."/>
            <person name="Tapia R."/>
            <person name="Han C."/>
            <person name="Goodwin L."/>
            <person name="Pitluck S."/>
            <person name="Huntemann M."/>
            <person name="Ivanova N."/>
            <person name="Pagani I."/>
            <person name="Mavromatis K."/>
            <person name="Ovchinikova G."/>
            <person name="Pati A."/>
            <person name="Chen A."/>
            <person name="Palaniappan K."/>
            <person name="Land M."/>
            <person name="Hauser L."/>
            <person name="Brambilla E.M."/>
            <person name="Kotsyurbenko O."/>
            <person name="Rohde M."/>
            <person name="Tindall B.J."/>
            <person name="Abt B."/>
            <person name="Goker M."/>
            <person name="Detter J.C."/>
            <person name="Woyke T."/>
            <person name="Bristow J."/>
            <person name="Eisen J.A."/>
            <person name="Markowitz V."/>
            <person name="Hugenholtz P."/>
            <person name="Klenk H.P."/>
            <person name="Kyrpides N.C."/>
        </authorList>
    </citation>
    <scope>NUCLEOTIDE SEQUENCE [LARGE SCALE GENOMIC DNA]</scope>
    <source>
        <strain evidence="5">ATCC 51119 / DSM 12145 / JCM 21818 / LMG 10337 / NBRC 100064 / NCIMB 13643</strain>
    </source>
</reference>
<gene>
    <name evidence="2" type="primary">thiL</name>
    <name evidence="4" type="ordered locus">Pedsa_3018</name>
</gene>
<dbReference type="STRING" id="762903.Pedsa_3018"/>
<protein>
    <recommendedName>
        <fullName evidence="2">Thiamine-monophosphate kinase</fullName>
        <shortName evidence="2">TMP kinase</shortName>
        <shortName evidence="2">Thiamine-phosphate kinase</shortName>
        <ecNumber evidence="2">2.7.4.16</ecNumber>
    </recommendedName>
</protein>
<feature type="binding site" evidence="2">
    <location>
        <position position="133"/>
    </location>
    <ligand>
        <name>Mg(2+)</name>
        <dbReference type="ChEBI" id="CHEBI:18420"/>
        <label>1</label>
    </ligand>
</feature>
<dbReference type="RefSeq" id="WP_013634042.1">
    <property type="nucleotide sequence ID" value="NC_015177.1"/>
</dbReference>